<sequence length="163" mass="18182">MHEVRPNIYVDMELRGVEVPSRVVAIVVVAFVLLIFLVSLVCFVCRSLLKSRCAQPECMQTDPTSAGTPQFPPPTGNTNLWRETFLGIVCGNKKYVHNLETLHAIYAVPLDLHLCDALVNEELFKEKDSLSRAWERRRALNDVFGVSVHDANGGLSMETPLSS</sequence>
<gene>
    <name evidence="2" type="ORF">TRSC58_03177</name>
</gene>
<organism evidence="2 3">
    <name type="scientific">Trypanosoma rangeli SC58</name>
    <dbReference type="NCBI Taxonomy" id="429131"/>
    <lineage>
        <taxon>Eukaryota</taxon>
        <taxon>Discoba</taxon>
        <taxon>Euglenozoa</taxon>
        <taxon>Kinetoplastea</taxon>
        <taxon>Metakinetoplastina</taxon>
        <taxon>Trypanosomatida</taxon>
        <taxon>Trypanosomatidae</taxon>
        <taxon>Trypanosoma</taxon>
        <taxon>Herpetosoma</taxon>
    </lineage>
</organism>
<evidence type="ECO:0000256" key="1">
    <source>
        <dbReference type="SAM" id="Phobius"/>
    </source>
</evidence>
<reference evidence="2 3" key="1">
    <citation type="submission" date="2013-07" db="EMBL/GenBank/DDBJ databases">
        <authorList>
            <person name="Stoco P.H."/>
            <person name="Wagner G."/>
            <person name="Gerber A."/>
            <person name="Zaha A."/>
            <person name="Thompson C."/>
            <person name="Bartholomeu D.C."/>
            <person name="Luckemeyer D.D."/>
            <person name="Bahia D."/>
            <person name="Loreto E."/>
            <person name="Prestes E.B."/>
            <person name="Lima F.M."/>
            <person name="Rodrigues-Luiz G."/>
            <person name="Vallejo G.A."/>
            <person name="Filho J.F."/>
            <person name="Monteiro K.M."/>
            <person name="Tyler K.M."/>
            <person name="de Almeida L.G."/>
            <person name="Ortiz M.F."/>
            <person name="Siervo M.A."/>
            <person name="de Moraes M.H."/>
            <person name="Cunha O.L."/>
            <person name="Mendonca-Neto R."/>
            <person name="Silva R."/>
            <person name="Teixeira S.M."/>
            <person name="Murta S.M."/>
            <person name="Sincero T.C."/>
            <person name="Mendes T.A."/>
            <person name="Urmenyi T.P."/>
            <person name="Silva V.G."/>
            <person name="da Rocha W.D."/>
            <person name="Andersson B."/>
            <person name="Romanha A.J."/>
            <person name="Steindel M."/>
            <person name="de Vasconcelos A.T."/>
            <person name="Grisard E.C."/>
        </authorList>
    </citation>
    <scope>NUCLEOTIDE SEQUENCE [LARGE SCALE GENOMIC DNA]</scope>
    <source>
        <strain evidence="2 3">SC58</strain>
    </source>
</reference>
<name>A0A061J478_TRYRA</name>
<protein>
    <submittedName>
        <fullName evidence="2">Uncharacterized protein</fullName>
    </submittedName>
</protein>
<keyword evidence="1" id="KW-0812">Transmembrane</keyword>
<dbReference type="EMBL" id="AUPL01003177">
    <property type="protein sequence ID" value="ESL09110.1"/>
    <property type="molecule type" value="Genomic_DNA"/>
</dbReference>
<evidence type="ECO:0000313" key="2">
    <source>
        <dbReference type="EMBL" id="ESL09110.1"/>
    </source>
</evidence>
<dbReference type="Proteomes" id="UP000031737">
    <property type="component" value="Unassembled WGS sequence"/>
</dbReference>
<keyword evidence="1" id="KW-0472">Membrane</keyword>
<keyword evidence="3" id="KW-1185">Reference proteome</keyword>
<dbReference type="VEuPathDB" id="TriTrypDB:TRSC58_03177"/>
<keyword evidence="1" id="KW-1133">Transmembrane helix</keyword>
<comment type="caution">
    <text evidence="2">The sequence shown here is derived from an EMBL/GenBank/DDBJ whole genome shotgun (WGS) entry which is preliminary data.</text>
</comment>
<feature type="transmembrane region" description="Helical" evidence="1">
    <location>
        <begin position="23"/>
        <end position="45"/>
    </location>
</feature>
<accession>A0A061J478</accession>
<dbReference type="OrthoDB" id="242469at2759"/>
<proteinExistence type="predicted"/>
<dbReference type="AlphaFoldDB" id="A0A061J478"/>
<evidence type="ECO:0000313" key="3">
    <source>
        <dbReference type="Proteomes" id="UP000031737"/>
    </source>
</evidence>